<proteinExistence type="predicted"/>
<evidence type="ECO:0000313" key="2">
    <source>
        <dbReference type="EMBL" id="KAF1942214.1"/>
    </source>
</evidence>
<gene>
    <name evidence="2" type="ORF">EJ02DRAFT_489939</name>
</gene>
<feature type="region of interest" description="Disordered" evidence="1">
    <location>
        <begin position="1"/>
        <end position="81"/>
    </location>
</feature>
<dbReference type="EMBL" id="ML976037">
    <property type="protein sequence ID" value="KAF1942214.1"/>
    <property type="molecule type" value="Genomic_DNA"/>
</dbReference>
<evidence type="ECO:0000313" key="3">
    <source>
        <dbReference type="Proteomes" id="UP000800038"/>
    </source>
</evidence>
<keyword evidence="3" id="KW-1185">Reference proteome</keyword>
<dbReference type="AlphaFoldDB" id="A0A6A5SR69"/>
<organism evidence="2 3">
    <name type="scientific">Clathrospora elynae</name>
    <dbReference type="NCBI Taxonomy" id="706981"/>
    <lineage>
        <taxon>Eukaryota</taxon>
        <taxon>Fungi</taxon>
        <taxon>Dikarya</taxon>
        <taxon>Ascomycota</taxon>
        <taxon>Pezizomycotina</taxon>
        <taxon>Dothideomycetes</taxon>
        <taxon>Pleosporomycetidae</taxon>
        <taxon>Pleosporales</taxon>
        <taxon>Diademaceae</taxon>
        <taxon>Clathrospora</taxon>
    </lineage>
</organism>
<dbReference type="OrthoDB" id="3678245at2759"/>
<protein>
    <submittedName>
        <fullName evidence="2">Uncharacterized protein</fullName>
    </submittedName>
</protein>
<sequence length="162" mass="18156">MTADAFSPARKPQTSIAAHLPDARPADGYIQYDSEAEVMVGSESDDDNLSHPRSSATLQLTTDDEAARRRAADEPCKPAQSNIDVATRAQGLDEIRYAYFRSLSINPRAQWKECESEANPAWVHQSADELRRRLDEHNLADKISVRIEHTDRSLRVSSLFFA</sequence>
<feature type="compositionally biased region" description="Basic and acidic residues" evidence="1">
    <location>
        <begin position="65"/>
        <end position="76"/>
    </location>
</feature>
<reference evidence="2" key="1">
    <citation type="journal article" date="2020" name="Stud. Mycol.">
        <title>101 Dothideomycetes genomes: a test case for predicting lifestyles and emergence of pathogens.</title>
        <authorList>
            <person name="Haridas S."/>
            <person name="Albert R."/>
            <person name="Binder M."/>
            <person name="Bloem J."/>
            <person name="Labutti K."/>
            <person name="Salamov A."/>
            <person name="Andreopoulos B."/>
            <person name="Baker S."/>
            <person name="Barry K."/>
            <person name="Bills G."/>
            <person name="Bluhm B."/>
            <person name="Cannon C."/>
            <person name="Castanera R."/>
            <person name="Culley D."/>
            <person name="Daum C."/>
            <person name="Ezra D."/>
            <person name="Gonzalez J."/>
            <person name="Henrissat B."/>
            <person name="Kuo A."/>
            <person name="Liang C."/>
            <person name="Lipzen A."/>
            <person name="Lutzoni F."/>
            <person name="Magnuson J."/>
            <person name="Mondo S."/>
            <person name="Nolan M."/>
            <person name="Ohm R."/>
            <person name="Pangilinan J."/>
            <person name="Park H.-J."/>
            <person name="Ramirez L."/>
            <person name="Alfaro M."/>
            <person name="Sun H."/>
            <person name="Tritt A."/>
            <person name="Yoshinaga Y."/>
            <person name="Zwiers L.-H."/>
            <person name="Turgeon B."/>
            <person name="Goodwin S."/>
            <person name="Spatafora J."/>
            <person name="Crous P."/>
            <person name="Grigoriev I."/>
        </authorList>
    </citation>
    <scope>NUCLEOTIDE SEQUENCE</scope>
    <source>
        <strain evidence="2">CBS 161.51</strain>
    </source>
</reference>
<accession>A0A6A5SR69</accession>
<dbReference type="Proteomes" id="UP000800038">
    <property type="component" value="Unassembled WGS sequence"/>
</dbReference>
<name>A0A6A5SR69_9PLEO</name>
<feature type="compositionally biased region" description="Polar residues" evidence="1">
    <location>
        <begin position="51"/>
        <end position="61"/>
    </location>
</feature>
<evidence type="ECO:0000256" key="1">
    <source>
        <dbReference type="SAM" id="MobiDB-lite"/>
    </source>
</evidence>